<dbReference type="EMBL" id="JABSTR010000001">
    <property type="protein sequence ID" value="KAH9361935.1"/>
    <property type="molecule type" value="Genomic_DNA"/>
</dbReference>
<keyword evidence="7 13" id="KW-0472">Membrane</keyword>
<evidence type="ECO:0000256" key="2">
    <source>
        <dbReference type="ARBA" id="ARBA00010663"/>
    </source>
</evidence>
<dbReference type="GO" id="GO:0005886">
    <property type="term" value="C:plasma membrane"/>
    <property type="evidence" value="ECO:0007669"/>
    <property type="project" value="UniProtKB-SubCell"/>
</dbReference>
<dbReference type="PROSITE" id="PS00237">
    <property type="entry name" value="G_PROTEIN_RECEP_F1_1"/>
    <property type="match status" value="1"/>
</dbReference>
<keyword evidence="10 11" id="KW-0807">Transducer</keyword>
<dbReference type="PANTHER" id="PTHR24248:SF174">
    <property type="entry name" value="TYRAMINE_OCTOPAMINE RECEPTOR"/>
    <property type="match status" value="1"/>
</dbReference>
<feature type="transmembrane region" description="Helical" evidence="13">
    <location>
        <begin position="69"/>
        <end position="95"/>
    </location>
</feature>
<name>A0A9J6FGQ2_HAELO</name>
<feature type="transmembrane region" description="Helical" evidence="13">
    <location>
        <begin position="431"/>
        <end position="451"/>
    </location>
</feature>
<evidence type="ECO:0000256" key="9">
    <source>
        <dbReference type="ARBA" id="ARBA00023180"/>
    </source>
</evidence>
<keyword evidence="4 11" id="KW-0812">Transmembrane</keyword>
<evidence type="ECO:0000313" key="15">
    <source>
        <dbReference type="EMBL" id="KAH9361935.1"/>
    </source>
</evidence>
<evidence type="ECO:0000256" key="1">
    <source>
        <dbReference type="ARBA" id="ARBA00004651"/>
    </source>
</evidence>
<evidence type="ECO:0000313" key="16">
    <source>
        <dbReference type="Proteomes" id="UP000821853"/>
    </source>
</evidence>
<dbReference type="SMART" id="SM01381">
    <property type="entry name" value="7TM_GPCR_Srsx"/>
    <property type="match status" value="1"/>
</dbReference>
<evidence type="ECO:0000256" key="12">
    <source>
        <dbReference type="SAM" id="MobiDB-lite"/>
    </source>
</evidence>
<feature type="compositionally biased region" description="Basic residues" evidence="12">
    <location>
        <begin position="409"/>
        <end position="421"/>
    </location>
</feature>
<feature type="compositionally biased region" description="Low complexity" evidence="12">
    <location>
        <begin position="390"/>
        <end position="400"/>
    </location>
</feature>
<evidence type="ECO:0000256" key="5">
    <source>
        <dbReference type="ARBA" id="ARBA00022989"/>
    </source>
</evidence>
<keyword evidence="8 11" id="KW-0675">Receptor</keyword>
<evidence type="ECO:0000259" key="14">
    <source>
        <dbReference type="PROSITE" id="PS50262"/>
    </source>
</evidence>
<protein>
    <recommendedName>
        <fullName evidence="14">G-protein coupled receptors family 1 profile domain-containing protein</fullName>
    </recommendedName>
</protein>
<proteinExistence type="inferred from homology"/>
<accession>A0A9J6FGQ2</accession>
<keyword evidence="16" id="KW-1185">Reference proteome</keyword>
<feature type="transmembrane region" description="Helical" evidence="13">
    <location>
        <begin position="185"/>
        <end position="205"/>
    </location>
</feature>
<comment type="caution">
    <text evidence="15">The sequence shown here is derived from an EMBL/GenBank/DDBJ whole genome shotgun (WGS) entry which is preliminary data.</text>
</comment>
<dbReference type="Proteomes" id="UP000821853">
    <property type="component" value="Chromosome 1"/>
</dbReference>
<feature type="transmembrane region" description="Helical" evidence="13">
    <location>
        <begin position="102"/>
        <end position="123"/>
    </location>
</feature>
<evidence type="ECO:0000256" key="10">
    <source>
        <dbReference type="ARBA" id="ARBA00023224"/>
    </source>
</evidence>
<evidence type="ECO:0000256" key="11">
    <source>
        <dbReference type="RuleBase" id="RU000688"/>
    </source>
</evidence>
<feature type="transmembrane region" description="Helical" evidence="13">
    <location>
        <begin position="254"/>
        <end position="273"/>
    </location>
</feature>
<evidence type="ECO:0000256" key="4">
    <source>
        <dbReference type="ARBA" id="ARBA00022692"/>
    </source>
</evidence>
<dbReference type="OMA" id="PMLRVHR"/>
<dbReference type="SUPFAM" id="SSF81321">
    <property type="entry name" value="Family A G protein-coupled receptor-like"/>
    <property type="match status" value="1"/>
</dbReference>
<feature type="transmembrane region" description="Helical" evidence="13">
    <location>
        <begin position="143"/>
        <end position="164"/>
    </location>
</feature>
<dbReference type="PRINTS" id="PR00237">
    <property type="entry name" value="GPCRRHODOPSN"/>
</dbReference>
<feature type="region of interest" description="Disordered" evidence="12">
    <location>
        <begin position="21"/>
        <end position="51"/>
    </location>
</feature>
<evidence type="ECO:0000256" key="8">
    <source>
        <dbReference type="ARBA" id="ARBA00023170"/>
    </source>
</evidence>
<dbReference type="GO" id="GO:0004930">
    <property type="term" value="F:G protein-coupled receptor activity"/>
    <property type="evidence" value="ECO:0007669"/>
    <property type="project" value="UniProtKB-KW"/>
</dbReference>
<evidence type="ECO:0000256" key="13">
    <source>
        <dbReference type="SAM" id="Phobius"/>
    </source>
</evidence>
<feature type="domain" description="G-protein coupled receptors family 1 profile" evidence="14">
    <location>
        <begin position="85"/>
        <end position="483"/>
    </location>
</feature>
<dbReference type="PANTHER" id="PTHR24248">
    <property type="entry name" value="ADRENERGIC RECEPTOR-RELATED G-PROTEIN COUPLED RECEPTOR"/>
    <property type="match status" value="1"/>
</dbReference>
<feature type="transmembrane region" description="Helical" evidence="13">
    <location>
        <begin position="463"/>
        <end position="486"/>
    </location>
</feature>
<comment type="subcellular location">
    <subcellularLocation>
        <location evidence="1">Cell membrane</location>
        <topology evidence="1">Multi-pass membrane protein</topology>
    </subcellularLocation>
</comment>
<comment type="similarity">
    <text evidence="2 11">Belongs to the G-protein coupled receptor 1 family.</text>
</comment>
<gene>
    <name evidence="15" type="ORF">HPB48_003656</name>
</gene>
<evidence type="ECO:0000256" key="6">
    <source>
        <dbReference type="ARBA" id="ARBA00023040"/>
    </source>
</evidence>
<dbReference type="OrthoDB" id="6358729at2759"/>
<keyword evidence="6 11" id="KW-0297">G-protein coupled receptor</keyword>
<dbReference type="Gene3D" id="1.20.1070.10">
    <property type="entry name" value="Rhodopsin 7-helix transmembrane proteins"/>
    <property type="match status" value="2"/>
</dbReference>
<keyword evidence="5 13" id="KW-1133">Transmembrane helix</keyword>
<dbReference type="AlphaFoldDB" id="A0A9J6FGQ2"/>
<dbReference type="PROSITE" id="PS50262">
    <property type="entry name" value="G_PROTEIN_RECEP_F1_2"/>
    <property type="match status" value="1"/>
</dbReference>
<sequence length="532" mass="58432">MFTPRLTGVCAACGVQPRRRVGAGGRERAPAVPATPGSPLQQRRRAGSMNATSCVSDVPPERLHEPGTLATFLVLGLINVLVIFGNLLVMVAVLASTKLRTVTNYFVVSLAVADLSVGIIVLPYSIVLEVLEVWIFGHTWCQIWLAVDVWLCTSSILNLCAISVDRYLAITRPVRYRSLMSSRRAKLLIVAVWVTAFVICFPPLVGWNDGTQNNSVPYRGSNETRPNGSSVVVDGTALPLCESAQCVLINNKGYVIYSALGSFYIPMLFMLFFNYRIYRAAIQTGRALERGFITTKSGKIKGRTQDQRLTLRVHRGNDSALNVKRGSEHVGAETCIDGIVTGRRRPGLKKSRDEPSASARSANKARQQSEQRATRSAPPSFKSNRGSVRNSGRNGTSASASGGGSKGSRSSKRSQRWQAKRFRTEAKATKTVGTIVGGFICCWLPFFTVYLVRAFCEHCIPNLLFSVFFWLGYCNSALNPLIYALVSKDFRLAFKRILCRCRLKEGGVSSLIKQIHMLTVLDDPPPENAESP</sequence>
<dbReference type="InterPro" id="IPR000276">
    <property type="entry name" value="GPCR_Rhodpsn"/>
</dbReference>
<dbReference type="InterPro" id="IPR017452">
    <property type="entry name" value="GPCR_Rhodpsn_7TM"/>
</dbReference>
<dbReference type="VEuPathDB" id="VectorBase:HLOH_065126"/>
<keyword evidence="9" id="KW-0325">Glycoprotein</keyword>
<reference evidence="15 16" key="1">
    <citation type="journal article" date="2020" name="Cell">
        <title>Large-Scale Comparative Analyses of Tick Genomes Elucidate Their Genetic Diversity and Vector Capacities.</title>
        <authorList>
            <consortium name="Tick Genome and Microbiome Consortium (TIGMIC)"/>
            <person name="Jia N."/>
            <person name="Wang J."/>
            <person name="Shi W."/>
            <person name="Du L."/>
            <person name="Sun Y."/>
            <person name="Zhan W."/>
            <person name="Jiang J.F."/>
            <person name="Wang Q."/>
            <person name="Zhang B."/>
            <person name="Ji P."/>
            <person name="Bell-Sakyi L."/>
            <person name="Cui X.M."/>
            <person name="Yuan T.T."/>
            <person name="Jiang B.G."/>
            <person name="Yang W.F."/>
            <person name="Lam T.T."/>
            <person name="Chang Q.C."/>
            <person name="Ding S.J."/>
            <person name="Wang X.J."/>
            <person name="Zhu J.G."/>
            <person name="Ruan X.D."/>
            <person name="Zhao L."/>
            <person name="Wei J.T."/>
            <person name="Ye R.Z."/>
            <person name="Que T.C."/>
            <person name="Du C.H."/>
            <person name="Zhou Y.H."/>
            <person name="Cheng J.X."/>
            <person name="Dai P.F."/>
            <person name="Guo W.B."/>
            <person name="Han X.H."/>
            <person name="Huang E.J."/>
            <person name="Li L.F."/>
            <person name="Wei W."/>
            <person name="Gao Y.C."/>
            <person name="Liu J.Z."/>
            <person name="Shao H.Z."/>
            <person name="Wang X."/>
            <person name="Wang C.C."/>
            <person name="Yang T.C."/>
            <person name="Huo Q.B."/>
            <person name="Li W."/>
            <person name="Chen H.Y."/>
            <person name="Chen S.E."/>
            <person name="Zhou L.G."/>
            <person name="Ni X.B."/>
            <person name="Tian J.H."/>
            <person name="Sheng Y."/>
            <person name="Liu T."/>
            <person name="Pan Y.S."/>
            <person name="Xia L.Y."/>
            <person name="Li J."/>
            <person name="Zhao F."/>
            <person name="Cao W.C."/>
        </authorList>
    </citation>
    <scope>NUCLEOTIDE SEQUENCE [LARGE SCALE GENOMIC DNA]</scope>
    <source>
        <strain evidence="15">HaeL-2018</strain>
    </source>
</reference>
<dbReference type="Pfam" id="PF00001">
    <property type="entry name" value="7tm_1"/>
    <property type="match status" value="1"/>
</dbReference>
<organism evidence="15 16">
    <name type="scientific">Haemaphysalis longicornis</name>
    <name type="common">Bush tick</name>
    <dbReference type="NCBI Taxonomy" id="44386"/>
    <lineage>
        <taxon>Eukaryota</taxon>
        <taxon>Metazoa</taxon>
        <taxon>Ecdysozoa</taxon>
        <taxon>Arthropoda</taxon>
        <taxon>Chelicerata</taxon>
        <taxon>Arachnida</taxon>
        <taxon>Acari</taxon>
        <taxon>Parasitiformes</taxon>
        <taxon>Ixodida</taxon>
        <taxon>Ixodoidea</taxon>
        <taxon>Ixodidae</taxon>
        <taxon>Haemaphysalinae</taxon>
        <taxon>Haemaphysalis</taxon>
    </lineage>
</organism>
<evidence type="ECO:0000256" key="3">
    <source>
        <dbReference type="ARBA" id="ARBA00022475"/>
    </source>
</evidence>
<dbReference type="CDD" id="cd15063">
    <property type="entry name" value="7tmA_Octopamine_R"/>
    <property type="match status" value="1"/>
</dbReference>
<evidence type="ECO:0000256" key="7">
    <source>
        <dbReference type="ARBA" id="ARBA00023136"/>
    </source>
</evidence>
<feature type="region of interest" description="Disordered" evidence="12">
    <location>
        <begin position="341"/>
        <end position="422"/>
    </location>
</feature>
<keyword evidence="3" id="KW-1003">Cell membrane</keyword>